<evidence type="ECO:0000313" key="4">
    <source>
        <dbReference type="Proteomes" id="UP001204798"/>
    </source>
</evidence>
<dbReference type="InterPro" id="IPR001310">
    <property type="entry name" value="Histidine_triad_HIT"/>
</dbReference>
<evidence type="ECO:0000313" key="3">
    <source>
        <dbReference type="EMBL" id="MCS3919391.1"/>
    </source>
</evidence>
<dbReference type="PROSITE" id="PS51084">
    <property type="entry name" value="HIT_2"/>
    <property type="match status" value="1"/>
</dbReference>
<dbReference type="PRINTS" id="PR00332">
    <property type="entry name" value="HISTRIAD"/>
</dbReference>
<organism evidence="3 4">
    <name type="scientific">Candidatus Fervidibacter sacchari</name>
    <dbReference type="NCBI Taxonomy" id="1448929"/>
    <lineage>
        <taxon>Bacteria</taxon>
        <taxon>Candidatus Fervidibacterota</taxon>
        <taxon>Candidatus Fervidibacter</taxon>
    </lineage>
</organism>
<dbReference type="PANTHER" id="PTHR23089">
    <property type="entry name" value="HISTIDINE TRIAD HIT PROTEIN"/>
    <property type="match status" value="1"/>
</dbReference>
<dbReference type="Proteomes" id="UP001204798">
    <property type="component" value="Unassembled WGS sequence"/>
</dbReference>
<dbReference type="RefSeq" id="WP_018194996.1">
    <property type="nucleotide sequence ID" value="NZ_CP130454.1"/>
</dbReference>
<accession>A0ABT2EPM6</accession>
<evidence type="ECO:0000256" key="1">
    <source>
        <dbReference type="PROSITE-ProRule" id="PRU00464"/>
    </source>
</evidence>
<dbReference type="Gene3D" id="3.30.428.10">
    <property type="entry name" value="HIT-like"/>
    <property type="match status" value="1"/>
</dbReference>
<name>A0ABT2EPM6_9BACT</name>
<dbReference type="InterPro" id="IPR036265">
    <property type="entry name" value="HIT-like_sf"/>
</dbReference>
<proteinExistence type="predicted"/>
<dbReference type="Pfam" id="PF01230">
    <property type="entry name" value="HIT"/>
    <property type="match status" value="1"/>
</dbReference>
<keyword evidence="4" id="KW-1185">Reference proteome</keyword>
<dbReference type="CDD" id="cd01276">
    <property type="entry name" value="PKCI_related"/>
    <property type="match status" value="1"/>
</dbReference>
<dbReference type="PROSITE" id="PS00892">
    <property type="entry name" value="HIT_1"/>
    <property type="match status" value="1"/>
</dbReference>
<feature type="short sequence motif" description="Histidine triad motif" evidence="1">
    <location>
        <begin position="98"/>
        <end position="102"/>
    </location>
</feature>
<sequence length="114" mass="12674">MEGCVFCRIVAKEVQSKIAYEDEEVVAFHDINPQAPVHVLIVPRKHIPTLNDASEEDQVLLGKMMLVAQKLAKELGIADSGYRLVLNTNRGAGQSVFHIHLHLLGGRLFHWPPG</sequence>
<dbReference type="EMBL" id="JANUCP010000003">
    <property type="protein sequence ID" value="MCS3919391.1"/>
    <property type="molecule type" value="Genomic_DNA"/>
</dbReference>
<feature type="domain" description="HIT" evidence="2">
    <location>
        <begin position="5"/>
        <end position="114"/>
    </location>
</feature>
<evidence type="ECO:0000259" key="2">
    <source>
        <dbReference type="PROSITE" id="PS51084"/>
    </source>
</evidence>
<comment type="caution">
    <text evidence="3">The sequence shown here is derived from an EMBL/GenBank/DDBJ whole genome shotgun (WGS) entry which is preliminary data.</text>
</comment>
<dbReference type="InterPro" id="IPR011146">
    <property type="entry name" value="HIT-like"/>
</dbReference>
<gene>
    <name evidence="3" type="ORF">M2350_001804</name>
</gene>
<dbReference type="InterPro" id="IPR019808">
    <property type="entry name" value="Histidine_triad_CS"/>
</dbReference>
<reference evidence="3 4" key="1">
    <citation type="submission" date="2022-08" db="EMBL/GenBank/DDBJ databases">
        <title>Bacterial and archaeal communities from various locations to study Microbial Dark Matter (Phase II).</title>
        <authorList>
            <person name="Stepanauskas R."/>
        </authorList>
    </citation>
    <scope>NUCLEOTIDE SEQUENCE [LARGE SCALE GENOMIC DNA]</scope>
    <source>
        <strain evidence="3 4">PD1</strain>
    </source>
</reference>
<dbReference type="SUPFAM" id="SSF54197">
    <property type="entry name" value="HIT-like"/>
    <property type="match status" value="1"/>
</dbReference>
<protein>
    <submittedName>
        <fullName evidence="3">Histidine triad (HIT) family protein</fullName>
    </submittedName>
</protein>